<sequence length="256" mass="28170">MKSISPVTLLLLAPSVVMALLDPKIKAKGKMYFGSCADPNTLADENLQTILKTELASRESFNFINADQLVDFATRNGKLVRGHTSICNFQLPSWVSDIADAVTLTTKGKIYAWDVVNEIFNEDGSFRRSVFYNLLGENFVDTAFRDARDADPSAKLYINDYGLDGPDTGLDVAITELDIRIAKPITSALLTSQHNDYSTIIEACLNITKCVGITTWGVSDKDSWVDHTFPGYNSPLLWDDNLAPEAAYTGVDTVLN</sequence>
<dbReference type="InterPro" id="IPR044846">
    <property type="entry name" value="GH10"/>
</dbReference>
<keyword evidence="4 7" id="KW-0326">Glycosidase</keyword>
<evidence type="ECO:0000313" key="11">
    <source>
        <dbReference type="Proteomes" id="UP000246991"/>
    </source>
</evidence>
<dbReference type="PANTHER" id="PTHR31490:SF76">
    <property type="entry name" value="ENDO-1,4-BETA-XYLANASE C"/>
    <property type="match status" value="1"/>
</dbReference>
<dbReference type="EC" id="3.2.1.8" evidence="7"/>
<feature type="chain" id="PRO_5016351434" description="Beta-xylanase" evidence="8">
    <location>
        <begin position="20"/>
        <end position="256"/>
    </location>
</feature>
<dbReference type="PANTHER" id="PTHR31490">
    <property type="entry name" value="GLYCOSYL HYDROLASE"/>
    <property type="match status" value="1"/>
</dbReference>
<evidence type="ECO:0000256" key="8">
    <source>
        <dbReference type="SAM" id="SignalP"/>
    </source>
</evidence>
<keyword evidence="2 7" id="KW-0378">Hydrolase</keyword>
<dbReference type="PROSITE" id="PS51760">
    <property type="entry name" value="GH10_2"/>
    <property type="match status" value="1"/>
</dbReference>
<dbReference type="Proteomes" id="UP000246991">
    <property type="component" value="Unassembled WGS sequence"/>
</dbReference>
<protein>
    <recommendedName>
        <fullName evidence="7">Beta-xylanase</fullName>
        <ecNumber evidence="7">3.2.1.8</ecNumber>
    </recommendedName>
</protein>
<dbReference type="EMBL" id="PYWC01000076">
    <property type="protein sequence ID" value="PWW73668.1"/>
    <property type="molecule type" value="Genomic_DNA"/>
</dbReference>
<reference evidence="10 11" key="1">
    <citation type="submission" date="2018-03" db="EMBL/GenBank/DDBJ databases">
        <title>Genomes of Pezizomycetes fungi and the evolution of truffles.</title>
        <authorList>
            <person name="Murat C."/>
            <person name="Payen T."/>
            <person name="Noel B."/>
            <person name="Kuo A."/>
            <person name="Martin F.M."/>
        </authorList>
    </citation>
    <scope>NUCLEOTIDE SEQUENCE [LARGE SCALE GENOMIC DNA]</scope>
    <source>
        <strain evidence="10">091103-1</strain>
    </source>
</reference>
<keyword evidence="5 7" id="KW-0624">Polysaccharide degradation</keyword>
<organism evidence="10 11">
    <name type="scientific">Tuber magnatum</name>
    <name type="common">white Piedmont truffle</name>
    <dbReference type="NCBI Taxonomy" id="42249"/>
    <lineage>
        <taxon>Eukaryota</taxon>
        <taxon>Fungi</taxon>
        <taxon>Dikarya</taxon>
        <taxon>Ascomycota</taxon>
        <taxon>Pezizomycotina</taxon>
        <taxon>Pezizomycetes</taxon>
        <taxon>Pezizales</taxon>
        <taxon>Tuberaceae</taxon>
        <taxon>Tuber</taxon>
    </lineage>
</organism>
<dbReference type="InterPro" id="IPR017853">
    <property type="entry name" value="GH"/>
</dbReference>
<dbReference type="SUPFAM" id="SSF51445">
    <property type="entry name" value="(Trans)glycosidases"/>
    <property type="match status" value="1"/>
</dbReference>
<gene>
    <name evidence="10" type="ORF">C7212DRAFT_353842</name>
</gene>
<dbReference type="SMART" id="SM00633">
    <property type="entry name" value="Glyco_10"/>
    <property type="match status" value="1"/>
</dbReference>
<dbReference type="GO" id="GO:0031176">
    <property type="term" value="F:endo-1,4-beta-xylanase activity"/>
    <property type="evidence" value="ECO:0007669"/>
    <property type="project" value="UniProtKB-EC"/>
</dbReference>
<comment type="catalytic activity">
    <reaction evidence="7">
        <text>Endohydrolysis of (1-&gt;4)-beta-D-xylosidic linkages in xylans.</text>
        <dbReference type="EC" id="3.2.1.8"/>
    </reaction>
</comment>
<comment type="caution">
    <text evidence="10">The sequence shown here is derived from an EMBL/GenBank/DDBJ whole genome shotgun (WGS) entry which is preliminary data.</text>
</comment>
<dbReference type="PRINTS" id="PR00134">
    <property type="entry name" value="GLHYDRLASE10"/>
</dbReference>
<keyword evidence="8" id="KW-0732">Signal</keyword>
<evidence type="ECO:0000256" key="7">
    <source>
        <dbReference type="RuleBase" id="RU361174"/>
    </source>
</evidence>
<dbReference type="Gene3D" id="3.20.20.80">
    <property type="entry name" value="Glycosidases"/>
    <property type="match status" value="2"/>
</dbReference>
<comment type="similarity">
    <text evidence="1 7">Belongs to the glycosyl hydrolase 10 (cellulase F) family.</text>
</comment>
<dbReference type="InterPro" id="IPR031158">
    <property type="entry name" value="GH10_AS"/>
</dbReference>
<evidence type="ECO:0000313" key="10">
    <source>
        <dbReference type="EMBL" id="PWW73668.1"/>
    </source>
</evidence>
<evidence type="ECO:0000256" key="3">
    <source>
        <dbReference type="ARBA" id="ARBA00023277"/>
    </source>
</evidence>
<dbReference type="OrthoDB" id="3055998at2759"/>
<dbReference type="AlphaFoldDB" id="A0A317SHD8"/>
<evidence type="ECO:0000259" key="9">
    <source>
        <dbReference type="PROSITE" id="PS51760"/>
    </source>
</evidence>
<dbReference type="PROSITE" id="PS00591">
    <property type="entry name" value="GH10_1"/>
    <property type="match status" value="1"/>
</dbReference>
<dbReference type="GO" id="GO:0000272">
    <property type="term" value="P:polysaccharide catabolic process"/>
    <property type="evidence" value="ECO:0007669"/>
    <property type="project" value="UniProtKB-KW"/>
</dbReference>
<evidence type="ECO:0000256" key="1">
    <source>
        <dbReference type="ARBA" id="ARBA00007495"/>
    </source>
</evidence>
<accession>A0A317SHD8</accession>
<keyword evidence="3 7" id="KW-0119">Carbohydrate metabolism</keyword>
<keyword evidence="11" id="KW-1185">Reference proteome</keyword>
<dbReference type="Pfam" id="PF00331">
    <property type="entry name" value="Glyco_hydro_10"/>
    <property type="match status" value="2"/>
</dbReference>
<dbReference type="InterPro" id="IPR001000">
    <property type="entry name" value="GH10_dom"/>
</dbReference>
<evidence type="ECO:0000256" key="5">
    <source>
        <dbReference type="ARBA" id="ARBA00023326"/>
    </source>
</evidence>
<feature type="active site" description="Nucleophile" evidence="6">
    <location>
        <position position="176"/>
    </location>
</feature>
<feature type="signal peptide" evidence="8">
    <location>
        <begin position="1"/>
        <end position="19"/>
    </location>
</feature>
<dbReference type="STRING" id="42249.A0A317SHD8"/>
<proteinExistence type="inferred from homology"/>
<evidence type="ECO:0000256" key="2">
    <source>
        <dbReference type="ARBA" id="ARBA00022801"/>
    </source>
</evidence>
<name>A0A317SHD8_9PEZI</name>
<feature type="domain" description="GH10" evidence="9">
    <location>
        <begin position="15"/>
        <end position="256"/>
    </location>
</feature>
<evidence type="ECO:0000256" key="6">
    <source>
        <dbReference type="PROSITE-ProRule" id="PRU10061"/>
    </source>
</evidence>
<evidence type="ECO:0000256" key="4">
    <source>
        <dbReference type="ARBA" id="ARBA00023295"/>
    </source>
</evidence>